<dbReference type="EMBL" id="LWDX02008696">
    <property type="protein sequence ID" value="OEL36597.1"/>
    <property type="molecule type" value="Genomic_DNA"/>
</dbReference>
<gene>
    <name evidence="2" type="ORF">BAE44_0002382</name>
</gene>
<dbReference type="OrthoDB" id="694057at2759"/>
<feature type="signal peptide" evidence="1">
    <location>
        <begin position="1"/>
        <end position="21"/>
    </location>
</feature>
<name>A0A1E5WGS3_9POAL</name>
<protein>
    <submittedName>
        <fullName evidence="2">Uncharacterized protein</fullName>
    </submittedName>
</protein>
<feature type="chain" id="PRO_5009189222" evidence="1">
    <location>
        <begin position="22"/>
        <end position="106"/>
    </location>
</feature>
<organism evidence="2 3">
    <name type="scientific">Dichanthelium oligosanthes</name>
    <dbReference type="NCBI Taxonomy" id="888268"/>
    <lineage>
        <taxon>Eukaryota</taxon>
        <taxon>Viridiplantae</taxon>
        <taxon>Streptophyta</taxon>
        <taxon>Embryophyta</taxon>
        <taxon>Tracheophyta</taxon>
        <taxon>Spermatophyta</taxon>
        <taxon>Magnoliopsida</taxon>
        <taxon>Liliopsida</taxon>
        <taxon>Poales</taxon>
        <taxon>Poaceae</taxon>
        <taxon>PACMAD clade</taxon>
        <taxon>Panicoideae</taxon>
        <taxon>Panicodae</taxon>
        <taxon>Paniceae</taxon>
        <taxon>Dichantheliinae</taxon>
        <taxon>Dichanthelium</taxon>
    </lineage>
</organism>
<evidence type="ECO:0000256" key="1">
    <source>
        <dbReference type="SAM" id="SignalP"/>
    </source>
</evidence>
<keyword evidence="1" id="KW-0732">Signal</keyword>
<evidence type="ECO:0000313" key="3">
    <source>
        <dbReference type="Proteomes" id="UP000095767"/>
    </source>
</evidence>
<accession>A0A1E5WGS3</accession>
<keyword evidence="3" id="KW-1185">Reference proteome</keyword>
<dbReference type="AlphaFoldDB" id="A0A1E5WGS3"/>
<sequence>MIDALPVWWLEYLSLVSKVLAELETHLGVADRVLAEFVTELGRRSAPTADFEAKLRENGGDLPDYLVRYLHTVITAILRCPAQNPTPVAGREYQAKWPRREDGGGG</sequence>
<comment type="caution">
    <text evidence="2">The sequence shown here is derived from an EMBL/GenBank/DDBJ whole genome shotgun (WGS) entry which is preliminary data.</text>
</comment>
<evidence type="ECO:0000313" key="2">
    <source>
        <dbReference type="EMBL" id="OEL36597.1"/>
    </source>
</evidence>
<dbReference type="STRING" id="888268.A0A1E5WGS3"/>
<dbReference type="Proteomes" id="UP000095767">
    <property type="component" value="Unassembled WGS sequence"/>
</dbReference>
<reference evidence="2 3" key="1">
    <citation type="submission" date="2016-09" db="EMBL/GenBank/DDBJ databases">
        <title>The draft genome of Dichanthelium oligosanthes: A C3 panicoid grass species.</title>
        <authorList>
            <person name="Studer A.J."/>
            <person name="Schnable J.C."/>
            <person name="Brutnell T.P."/>
        </authorList>
    </citation>
    <scope>NUCLEOTIDE SEQUENCE [LARGE SCALE GENOMIC DNA]</scope>
    <source>
        <strain evidence="3">cv. Kellogg 1175</strain>
        <tissue evidence="2">Leaf</tissue>
    </source>
</reference>
<proteinExistence type="predicted"/>